<organism evidence="2 3">
    <name type="scientific">Papio anubis</name>
    <name type="common">Olive baboon</name>
    <dbReference type="NCBI Taxonomy" id="9555"/>
    <lineage>
        <taxon>Eukaryota</taxon>
        <taxon>Metazoa</taxon>
        <taxon>Chordata</taxon>
        <taxon>Craniata</taxon>
        <taxon>Vertebrata</taxon>
        <taxon>Euteleostomi</taxon>
        <taxon>Mammalia</taxon>
        <taxon>Eutheria</taxon>
        <taxon>Euarchontoglires</taxon>
        <taxon>Primates</taxon>
        <taxon>Haplorrhini</taxon>
        <taxon>Catarrhini</taxon>
        <taxon>Cercopithecidae</taxon>
        <taxon>Cercopithecinae</taxon>
        <taxon>Papio</taxon>
    </lineage>
</organism>
<dbReference type="PANTHER" id="PTHR46254:SF7">
    <property type="entry name" value="PI4-KINASE N-TERMINAL DOMAIN-CONTAINING PROTEIN"/>
    <property type="match status" value="1"/>
</dbReference>
<keyword evidence="3" id="KW-1185">Reference proteome</keyword>
<protein>
    <submittedName>
        <fullName evidence="2">Uncharacterized protein</fullName>
    </submittedName>
</protein>
<dbReference type="PANTHER" id="PTHR46254">
    <property type="entry name" value="PROTEIN GVQW1-RELATED"/>
    <property type="match status" value="1"/>
</dbReference>
<accession>A0A8I5NTT7</accession>
<feature type="compositionally biased region" description="Polar residues" evidence="1">
    <location>
        <begin position="15"/>
        <end position="32"/>
    </location>
</feature>
<feature type="region of interest" description="Disordered" evidence="1">
    <location>
        <begin position="1"/>
        <end position="191"/>
    </location>
</feature>
<dbReference type="AlphaFoldDB" id="A0A8I5NTT7"/>
<dbReference type="Proteomes" id="UP000028761">
    <property type="component" value="Chromosome 18"/>
</dbReference>
<proteinExistence type="predicted"/>
<evidence type="ECO:0000313" key="3">
    <source>
        <dbReference type="Proteomes" id="UP000028761"/>
    </source>
</evidence>
<feature type="compositionally biased region" description="Low complexity" evidence="1">
    <location>
        <begin position="178"/>
        <end position="191"/>
    </location>
</feature>
<sequence length="384" mass="40773">PCPRPPQGEVWALQPLSQTTRGGPAPSSQTTRGLPALPPRTTRGACTLFPDHIGAPRALPRPHVATLQPFPQTVGDPSRPLPRLTRALCSLGPRPQAPVASSPRLPGALAASPRTAGALQPLPRPSWGPCSLFPDQAGGPQPLPRPHGGALQPLPRPHGGPAASSQTTRGRPAASSQATRGAPAAWRPAGRGASGFEVIETSTAGSQKRNIGSLVPRPTRWLPWVSLAPVQALQTAPPPTHWSQTHESRPRTDPCVEGYRQRLGGRVLAAIPQGEPGGPPRRQHPQPPASSGKGPSDLSLHFFFFLSFFFFETESCSVAQAGVQWCDLSSLQAPPPGFPPFSCLSLPSSWDYRRPPPRPASFLYFLVETGFHRVSQDGLGLLTS</sequence>
<reference evidence="2 3" key="1">
    <citation type="submission" date="2012-03" db="EMBL/GenBank/DDBJ databases">
        <title>Whole Genome Assembly of Papio anubis.</title>
        <authorList>
            <person name="Liu Y.L."/>
            <person name="Abraham K.A."/>
            <person name="Akbar H.A."/>
            <person name="Ali S.A."/>
            <person name="Anosike U.A."/>
            <person name="Aqrawi P.A."/>
            <person name="Arias F.A."/>
            <person name="Attaway T.A."/>
            <person name="Awwad R.A."/>
            <person name="Babu C.B."/>
            <person name="Bandaranaike D.B."/>
            <person name="Battles P.B."/>
            <person name="Bell A.B."/>
            <person name="Beltran B.B."/>
            <person name="Berhane-Mersha D.B."/>
            <person name="Bess C.B."/>
            <person name="Bickham C.B."/>
            <person name="Bolden T.B."/>
            <person name="Carter K.C."/>
            <person name="Chau D.C."/>
            <person name="Chavez A.C."/>
            <person name="Clerc-Blankenburg K.C."/>
            <person name="Coyle M.C."/>
            <person name="Dao M.D."/>
            <person name="Davila M.L.D."/>
            <person name="Davy-Carroll L.D."/>
            <person name="Denson S.D."/>
            <person name="Dinh H.D."/>
            <person name="Fernandez S.F."/>
            <person name="Fernando P.F."/>
            <person name="Forbes L.F."/>
            <person name="Francis C.F."/>
            <person name="Francisco L.F."/>
            <person name="Fu Q.F."/>
            <person name="Garcia-Iii R.G."/>
            <person name="Garrett T.G."/>
            <person name="Gross S.G."/>
            <person name="Gubbala S.G."/>
            <person name="Hirani K.H."/>
            <person name="Hogues M.H."/>
            <person name="Hollins B.H."/>
            <person name="Jackson L.J."/>
            <person name="Javaid M.J."/>
            <person name="Jhangiani S.J."/>
            <person name="Johnson A.J."/>
            <person name="Johnson B.J."/>
            <person name="Jones J.J."/>
            <person name="Joshi V.J."/>
            <person name="Kalu J.K."/>
            <person name="Khan N.K."/>
            <person name="Korchina V.K."/>
            <person name="Kovar C.K."/>
            <person name="Lago L.L."/>
            <person name="Lara F.L."/>
            <person name="Le T.-K.L."/>
            <person name="Lee S.L."/>
            <person name="Legall-Iii F.L."/>
            <person name="Lemon S.L."/>
            <person name="Liu J.L."/>
            <person name="Liu Y.-S.L."/>
            <person name="Liyanage D.L."/>
            <person name="Lopez J.L."/>
            <person name="Lorensuhewa L.L."/>
            <person name="Mata R.M."/>
            <person name="Mathew T.M."/>
            <person name="Mercado C.M."/>
            <person name="Mercado I.M."/>
            <person name="Morales K.M."/>
            <person name="Morgan M.M."/>
            <person name="Munidasa M.M."/>
            <person name="Ngo D.N."/>
            <person name="Nguyen L.N."/>
            <person name="Nguyen T.N."/>
            <person name="Nguyen N.N."/>
            <person name="Obregon M.O."/>
            <person name="Okwuonu G.O."/>
            <person name="Ongeri F.O."/>
            <person name="Onwere C.O."/>
            <person name="Osifeso I.O."/>
            <person name="Parra A.P."/>
            <person name="Patil S.P."/>
            <person name="Perez A.P."/>
            <person name="Perez Y.P."/>
            <person name="Pham C.P."/>
            <person name="Pu L.-L.P."/>
            <person name="Puazo M.P."/>
            <person name="Quiroz J.Q."/>
            <person name="Rouhana J.R."/>
            <person name="Ruiz M.R."/>
            <person name="Ruiz S.-J.R."/>
            <person name="Saada N.S."/>
            <person name="Santibanez J.S."/>
            <person name="Scheel M.S."/>
            <person name="Schneider B.S."/>
            <person name="Simmons D.S."/>
            <person name="Sisson I.S."/>
            <person name="Tang L.-Y.T."/>
            <person name="Thornton R.T."/>
            <person name="Tisius J.T."/>
            <person name="Toledanes G.T."/>
            <person name="Trejos Z.T."/>
            <person name="Usmani K.U."/>
            <person name="Varghese R.V."/>
            <person name="Vattathil S.V."/>
            <person name="Vee V.V."/>
            <person name="Walker D.W."/>
            <person name="Weissenberger G.W."/>
            <person name="White C.W."/>
            <person name="Williams A.W."/>
            <person name="Woodworth J.W."/>
            <person name="Wright R.W."/>
            <person name="Zhu Y.Z."/>
            <person name="Han Y.H."/>
            <person name="Newsham I.N."/>
            <person name="Nazareth L.N."/>
            <person name="Worley K.W."/>
            <person name="Muzny D.M."/>
            <person name="Rogers J.R."/>
            <person name="Gibbs R.G."/>
        </authorList>
    </citation>
    <scope>NUCLEOTIDE SEQUENCE [LARGE SCALE GENOMIC DNA]</scope>
</reference>
<evidence type="ECO:0000313" key="2">
    <source>
        <dbReference type="Ensembl" id="ENSPANP00000053370.1"/>
    </source>
</evidence>
<reference evidence="2" key="2">
    <citation type="submission" date="2025-08" db="UniProtKB">
        <authorList>
            <consortium name="Ensembl"/>
        </authorList>
    </citation>
    <scope>IDENTIFICATION</scope>
</reference>
<dbReference type="GeneTree" id="ENSGT00940000165497"/>
<dbReference type="OMA" id="PIPHTHK"/>
<feature type="region of interest" description="Disordered" evidence="1">
    <location>
        <begin position="270"/>
        <end position="294"/>
    </location>
</feature>
<reference evidence="2" key="3">
    <citation type="submission" date="2025-09" db="UniProtKB">
        <authorList>
            <consortium name="Ensembl"/>
        </authorList>
    </citation>
    <scope>IDENTIFICATION</scope>
</reference>
<name>A0A8I5NTT7_PAPAN</name>
<evidence type="ECO:0000256" key="1">
    <source>
        <dbReference type="SAM" id="MobiDB-lite"/>
    </source>
</evidence>
<dbReference type="Ensembl" id="ENSPANT00000081784.1">
    <property type="protein sequence ID" value="ENSPANP00000053370.1"/>
    <property type="gene ID" value="ENSPANG00000050925.1"/>
</dbReference>
<feature type="compositionally biased region" description="Polar residues" evidence="1">
    <location>
        <begin position="163"/>
        <end position="177"/>
    </location>
</feature>